<evidence type="ECO:0000256" key="1">
    <source>
        <dbReference type="ARBA" id="ARBA00009437"/>
    </source>
</evidence>
<evidence type="ECO:0000256" key="3">
    <source>
        <dbReference type="ARBA" id="ARBA00023125"/>
    </source>
</evidence>
<accession>A0A1H2MQC6</accession>
<dbReference type="InterPro" id="IPR050950">
    <property type="entry name" value="HTH-type_LysR_regulators"/>
</dbReference>
<dbReference type="PROSITE" id="PS50931">
    <property type="entry name" value="HTH_LYSR"/>
    <property type="match status" value="1"/>
</dbReference>
<keyword evidence="3" id="KW-0238">DNA-binding</keyword>
<evidence type="ECO:0000313" key="6">
    <source>
        <dbReference type="EMBL" id="SDU95302.1"/>
    </source>
</evidence>
<dbReference type="OrthoDB" id="8479357at2"/>
<sequence length="305" mass="33251">MDFRKLHYFVKVVEAGGFRRASKDLNIAQPALTRQIQSLENAFGVQLLSRTASGVTPTAQGLLLFKEAREILTRIHALQDLLCPRNLPATGEVRLGLPSAFADTLLSTLVESTQARHPGVRIICQEGATGLIESVENGSLDLSVASVAGERSTYQCEVELLMKEQDYLVTLDQGMPFGPTIPIDRILSMPLVLTPLPNARRSHLEDIARAAGVQLHVVAEAATLSAQLNLVLRGIGSAILPLSAARQMALRETIRITPIKGLLTDRALLLNRKTANPIATHAVAQEIRDIFRSLTDLINPVRREP</sequence>
<dbReference type="SUPFAM" id="SSF46785">
    <property type="entry name" value="Winged helix' DNA-binding domain"/>
    <property type="match status" value="1"/>
</dbReference>
<dbReference type="Gene3D" id="1.10.10.10">
    <property type="entry name" value="Winged helix-like DNA-binding domain superfamily/Winged helix DNA-binding domain"/>
    <property type="match status" value="1"/>
</dbReference>
<dbReference type="InterPro" id="IPR005119">
    <property type="entry name" value="LysR_subst-bd"/>
</dbReference>
<gene>
    <name evidence="6" type="ORF">SAMN05216202_2161</name>
</gene>
<feature type="domain" description="HTH lysR-type" evidence="5">
    <location>
        <begin position="1"/>
        <end position="58"/>
    </location>
</feature>
<dbReference type="InterPro" id="IPR036390">
    <property type="entry name" value="WH_DNA-bd_sf"/>
</dbReference>
<dbReference type="GO" id="GO:0003700">
    <property type="term" value="F:DNA-binding transcription factor activity"/>
    <property type="evidence" value="ECO:0007669"/>
    <property type="project" value="InterPro"/>
</dbReference>
<dbReference type="InterPro" id="IPR036388">
    <property type="entry name" value="WH-like_DNA-bd_sf"/>
</dbReference>
<keyword evidence="4" id="KW-0804">Transcription</keyword>
<dbReference type="GO" id="GO:0003677">
    <property type="term" value="F:DNA binding"/>
    <property type="evidence" value="ECO:0007669"/>
    <property type="project" value="UniProtKB-KW"/>
</dbReference>
<organism evidence="6 7">
    <name type="scientific">Pseudomonas mucidolens</name>
    <dbReference type="NCBI Taxonomy" id="46679"/>
    <lineage>
        <taxon>Bacteria</taxon>
        <taxon>Pseudomonadati</taxon>
        <taxon>Pseudomonadota</taxon>
        <taxon>Gammaproteobacteria</taxon>
        <taxon>Pseudomonadales</taxon>
        <taxon>Pseudomonadaceae</taxon>
        <taxon>Pseudomonas</taxon>
    </lineage>
</organism>
<dbReference type="Proteomes" id="UP000198600">
    <property type="component" value="Chromosome I"/>
</dbReference>
<dbReference type="Gene3D" id="3.40.190.290">
    <property type="match status" value="1"/>
</dbReference>
<reference evidence="7" key="1">
    <citation type="submission" date="2016-10" db="EMBL/GenBank/DDBJ databases">
        <authorList>
            <person name="Varghese N."/>
            <person name="Submissions S."/>
        </authorList>
    </citation>
    <scope>NUCLEOTIDE SEQUENCE [LARGE SCALE GENOMIC DNA]</scope>
    <source>
        <strain evidence="7">LMG 2223</strain>
    </source>
</reference>
<evidence type="ECO:0000313" key="7">
    <source>
        <dbReference type="Proteomes" id="UP000198600"/>
    </source>
</evidence>
<dbReference type="STRING" id="46679.SAMN05216202_2161"/>
<dbReference type="EMBL" id="LT629802">
    <property type="protein sequence ID" value="SDU95302.1"/>
    <property type="molecule type" value="Genomic_DNA"/>
</dbReference>
<dbReference type="Pfam" id="PF00126">
    <property type="entry name" value="HTH_1"/>
    <property type="match status" value="1"/>
</dbReference>
<dbReference type="PANTHER" id="PTHR30419">
    <property type="entry name" value="HTH-TYPE TRANSCRIPTIONAL REGULATOR YBHD"/>
    <property type="match status" value="1"/>
</dbReference>
<dbReference type="PRINTS" id="PR00039">
    <property type="entry name" value="HTHLYSR"/>
</dbReference>
<dbReference type="AlphaFoldDB" id="A0A1H2MQC6"/>
<dbReference type="Pfam" id="PF03466">
    <property type="entry name" value="LysR_substrate"/>
    <property type="match status" value="1"/>
</dbReference>
<evidence type="ECO:0000256" key="2">
    <source>
        <dbReference type="ARBA" id="ARBA00023015"/>
    </source>
</evidence>
<dbReference type="InterPro" id="IPR000847">
    <property type="entry name" value="LysR_HTH_N"/>
</dbReference>
<evidence type="ECO:0000259" key="5">
    <source>
        <dbReference type="PROSITE" id="PS50931"/>
    </source>
</evidence>
<dbReference type="FunFam" id="1.10.10.10:FF:000001">
    <property type="entry name" value="LysR family transcriptional regulator"/>
    <property type="match status" value="1"/>
</dbReference>
<dbReference type="SUPFAM" id="SSF53850">
    <property type="entry name" value="Periplasmic binding protein-like II"/>
    <property type="match status" value="1"/>
</dbReference>
<keyword evidence="2" id="KW-0805">Transcription regulation</keyword>
<dbReference type="GO" id="GO:0005829">
    <property type="term" value="C:cytosol"/>
    <property type="evidence" value="ECO:0007669"/>
    <property type="project" value="TreeGrafter"/>
</dbReference>
<keyword evidence="7" id="KW-1185">Reference proteome</keyword>
<evidence type="ECO:0000256" key="4">
    <source>
        <dbReference type="ARBA" id="ARBA00023163"/>
    </source>
</evidence>
<dbReference type="RefSeq" id="WP_084376621.1">
    <property type="nucleotide sequence ID" value="NZ_LS483433.1"/>
</dbReference>
<proteinExistence type="inferred from homology"/>
<name>A0A1H2MQC6_9PSED</name>
<protein>
    <submittedName>
        <fullName evidence="6">LysR family transcriptional regulator, nitrogen assimilation regulatory protein</fullName>
    </submittedName>
</protein>
<comment type="similarity">
    <text evidence="1">Belongs to the LysR transcriptional regulatory family.</text>
</comment>